<keyword evidence="2" id="KW-1133">Transmembrane helix</keyword>
<feature type="transmembrane region" description="Helical" evidence="2">
    <location>
        <begin position="324"/>
        <end position="346"/>
    </location>
</feature>
<accession>A0A423TUE0</accession>
<dbReference type="AlphaFoldDB" id="A0A423TUE0"/>
<feature type="region of interest" description="Disordered" evidence="1">
    <location>
        <begin position="1"/>
        <end position="51"/>
    </location>
</feature>
<evidence type="ECO:0000256" key="2">
    <source>
        <dbReference type="SAM" id="Phobius"/>
    </source>
</evidence>
<feature type="transmembrane region" description="Helical" evidence="2">
    <location>
        <begin position="358"/>
        <end position="376"/>
    </location>
</feature>
<evidence type="ECO:0000313" key="4">
    <source>
        <dbReference type="Proteomes" id="UP000283509"/>
    </source>
</evidence>
<name>A0A423TUE0_PENVA</name>
<keyword evidence="4" id="KW-1185">Reference proteome</keyword>
<feature type="transmembrane region" description="Helical" evidence="2">
    <location>
        <begin position="203"/>
        <end position="223"/>
    </location>
</feature>
<feature type="compositionally biased region" description="Basic and acidic residues" evidence="1">
    <location>
        <begin position="36"/>
        <end position="51"/>
    </location>
</feature>
<feature type="transmembrane region" description="Helical" evidence="2">
    <location>
        <begin position="167"/>
        <end position="191"/>
    </location>
</feature>
<gene>
    <name evidence="3" type="ORF">C7M84_001257</name>
</gene>
<feature type="compositionally biased region" description="Polar residues" evidence="1">
    <location>
        <begin position="81"/>
        <end position="96"/>
    </location>
</feature>
<protein>
    <submittedName>
        <fullName evidence="3">Uncharacterized protein</fullName>
    </submittedName>
</protein>
<reference evidence="3 4" key="2">
    <citation type="submission" date="2019-01" db="EMBL/GenBank/DDBJ databases">
        <title>The decoding of complex shrimp genome reveals the adaptation for benthos swimmer, frequently molting mechanism and breeding impact on genome.</title>
        <authorList>
            <person name="Sun Y."/>
            <person name="Gao Y."/>
            <person name="Yu Y."/>
        </authorList>
    </citation>
    <scope>NUCLEOTIDE SEQUENCE [LARGE SCALE GENOMIC DNA]</scope>
    <source>
        <tissue evidence="3">Muscle</tissue>
    </source>
</reference>
<feature type="compositionally biased region" description="Basic and acidic residues" evidence="1">
    <location>
        <begin position="1"/>
        <end position="11"/>
    </location>
</feature>
<feature type="transmembrane region" description="Helical" evidence="2">
    <location>
        <begin position="287"/>
        <end position="304"/>
    </location>
</feature>
<organism evidence="3 4">
    <name type="scientific">Penaeus vannamei</name>
    <name type="common">Whiteleg shrimp</name>
    <name type="synonym">Litopenaeus vannamei</name>
    <dbReference type="NCBI Taxonomy" id="6689"/>
    <lineage>
        <taxon>Eukaryota</taxon>
        <taxon>Metazoa</taxon>
        <taxon>Ecdysozoa</taxon>
        <taxon>Arthropoda</taxon>
        <taxon>Crustacea</taxon>
        <taxon>Multicrustacea</taxon>
        <taxon>Malacostraca</taxon>
        <taxon>Eumalacostraca</taxon>
        <taxon>Eucarida</taxon>
        <taxon>Decapoda</taxon>
        <taxon>Dendrobranchiata</taxon>
        <taxon>Penaeoidea</taxon>
        <taxon>Penaeidae</taxon>
        <taxon>Penaeus</taxon>
    </lineage>
</organism>
<proteinExistence type="predicted"/>
<comment type="caution">
    <text evidence="3">The sequence shown here is derived from an EMBL/GenBank/DDBJ whole genome shotgun (WGS) entry which is preliminary data.</text>
</comment>
<dbReference type="EMBL" id="QCYY01001165">
    <property type="protein sequence ID" value="ROT80032.1"/>
    <property type="molecule type" value="Genomic_DNA"/>
</dbReference>
<sequence length="381" mass="41989">MQRPFQREHPASRPIPRPTRAQGRLAEFLRPPWVSSRERSAGLEGGGRRGSDAFSLDYPFALSVLSPSGETPPDEEGIPGLSTSLASGPTNSQSLPRGNRRLEPPLPFLAPSPPFPPSPVTPPVPFFLSPPFSSSLSIHLFSFLLLTFFSPSFNLLSSFLLRTTSLLSLLFSPLASSSSLLSPVLPLLFPVIPFPISLSTSSIFPLCHLILLSFSFTIPFLLTPCQLSLLYPCLSFFLLPLSQFHPFLRIFSSPRVIPFSHSLPPLILPLQPPLSSPPITLFSPNSLLPLFFSSILTFFSPFILSPPLSSPLFTSLPSPSSYIYSVYLSHPLSLHPFTCFLFPVYFRSLLISASLFRLTHSITIITNILKINFLVLTGNHF</sequence>
<dbReference type="Proteomes" id="UP000283509">
    <property type="component" value="Unassembled WGS sequence"/>
</dbReference>
<keyword evidence="2" id="KW-0812">Transmembrane</keyword>
<keyword evidence="2" id="KW-0472">Membrane</keyword>
<reference evidence="3 4" key="1">
    <citation type="submission" date="2018-04" db="EMBL/GenBank/DDBJ databases">
        <authorList>
            <person name="Zhang X."/>
            <person name="Yuan J."/>
            <person name="Li F."/>
            <person name="Xiang J."/>
        </authorList>
    </citation>
    <scope>NUCLEOTIDE SEQUENCE [LARGE SCALE GENOMIC DNA]</scope>
    <source>
        <tissue evidence="3">Muscle</tissue>
    </source>
</reference>
<evidence type="ECO:0000313" key="3">
    <source>
        <dbReference type="EMBL" id="ROT80032.1"/>
    </source>
</evidence>
<evidence type="ECO:0000256" key="1">
    <source>
        <dbReference type="SAM" id="MobiDB-lite"/>
    </source>
</evidence>
<feature type="region of interest" description="Disordered" evidence="1">
    <location>
        <begin position="65"/>
        <end position="103"/>
    </location>
</feature>
<feature type="transmembrane region" description="Helical" evidence="2">
    <location>
        <begin position="140"/>
        <end position="161"/>
    </location>
</feature>